<feature type="transmembrane region" description="Helical" evidence="1">
    <location>
        <begin position="181"/>
        <end position="205"/>
    </location>
</feature>
<comment type="caution">
    <text evidence="2">The sequence shown here is derived from an EMBL/GenBank/DDBJ whole genome shotgun (WGS) entry which is preliminary data.</text>
</comment>
<dbReference type="InterPro" id="IPR004688">
    <property type="entry name" value="Ni/Co_transpt"/>
</dbReference>
<name>A0A2R6NDU4_9APHY</name>
<dbReference type="OrthoDB" id="5197598at2759"/>
<proteinExistence type="predicted"/>
<evidence type="ECO:0000256" key="1">
    <source>
        <dbReference type="SAM" id="Phobius"/>
    </source>
</evidence>
<accession>A0A2R6NDU4</accession>
<dbReference type="PANTHER" id="PTHR31611:SF0">
    <property type="entry name" value="HIGH-AFFINITY NICKEL TRANSPORT PROTEIN NIC1"/>
    <property type="match status" value="1"/>
</dbReference>
<evidence type="ECO:0000313" key="3">
    <source>
        <dbReference type="Proteomes" id="UP000186601"/>
    </source>
</evidence>
<dbReference type="GO" id="GO:0005886">
    <property type="term" value="C:plasma membrane"/>
    <property type="evidence" value="ECO:0007669"/>
    <property type="project" value="InterPro"/>
</dbReference>
<dbReference type="STRING" id="98765.A0A2R6NDU4"/>
<organism evidence="2 3">
    <name type="scientific">Hermanssonia centrifuga</name>
    <dbReference type="NCBI Taxonomy" id="98765"/>
    <lineage>
        <taxon>Eukaryota</taxon>
        <taxon>Fungi</taxon>
        <taxon>Dikarya</taxon>
        <taxon>Basidiomycota</taxon>
        <taxon>Agaricomycotina</taxon>
        <taxon>Agaricomycetes</taxon>
        <taxon>Polyporales</taxon>
        <taxon>Meruliaceae</taxon>
        <taxon>Hermanssonia</taxon>
    </lineage>
</organism>
<protein>
    <submittedName>
        <fullName evidence="2">Uncharacterized protein</fullName>
    </submittedName>
</protein>
<dbReference type="PANTHER" id="PTHR31611">
    <property type="entry name" value="HIGH-AFFINITY NICKEL TRANSPORT PROTEIN NIC1"/>
    <property type="match status" value="1"/>
</dbReference>
<dbReference type="Proteomes" id="UP000186601">
    <property type="component" value="Unassembled WGS sequence"/>
</dbReference>
<keyword evidence="1" id="KW-0472">Membrane</keyword>
<reference evidence="2 3" key="1">
    <citation type="submission" date="2018-02" db="EMBL/GenBank/DDBJ databases">
        <title>Genome sequence of the basidiomycete white-rot fungus Phlebia centrifuga.</title>
        <authorList>
            <person name="Granchi Z."/>
            <person name="Peng M."/>
            <person name="de Vries R.P."/>
            <person name="Hilden K."/>
            <person name="Makela M.R."/>
            <person name="Grigoriev I."/>
            <person name="Riley R."/>
        </authorList>
    </citation>
    <scope>NUCLEOTIDE SEQUENCE [LARGE SCALE GENOMIC DNA]</scope>
    <source>
        <strain evidence="2 3">FBCC195</strain>
    </source>
</reference>
<dbReference type="AlphaFoldDB" id="A0A2R6NDU4"/>
<keyword evidence="1" id="KW-1133">Transmembrane helix</keyword>
<sequence>MCQMEKERRLRLQRGEDPTVIDSDLQDQESHGNTLMMKLIGPIVTFVDRPWKMYPLLFTAGMTLIDSVDSIIMLYSYTGFPDRSFALFDRKAPIQSRTIVENVPNSPDLPFLPSVQLSKTASPVTGIQELRRDTSQGNLSPKASKVSILDGDHGATVTAADVMDDQVTRQLRVKRNAMSGLSVILTLMSILVAFSISLITIMGLIGDNCSSCQEAANAPDGGGLAGRWWRGWADVRPLSLQV</sequence>
<keyword evidence="3" id="KW-1185">Reference proteome</keyword>
<dbReference type="EMBL" id="MLYV02001349">
    <property type="protein sequence ID" value="PSR70533.1"/>
    <property type="molecule type" value="Genomic_DNA"/>
</dbReference>
<dbReference type="GO" id="GO:0035444">
    <property type="term" value="P:nickel cation transmembrane transport"/>
    <property type="evidence" value="ECO:0007669"/>
    <property type="project" value="InterPro"/>
</dbReference>
<keyword evidence="1" id="KW-0812">Transmembrane</keyword>
<evidence type="ECO:0000313" key="2">
    <source>
        <dbReference type="EMBL" id="PSR70533.1"/>
    </source>
</evidence>
<gene>
    <name evidence="2" type="ORF">PHLCEN_2v13572</name>
</gene>